<evidence type="ECO:0000313" key="3">
    <source>
        <dbReference type="Proteomes" id="UP001500503"/>
    </source>
</evidence>
<feature type="region of interest" description="Disordered" evidence="1">
    <location>
        <begin position="48"/>
        <end position="68"/>
    </location>
</feature>
<gene>
    <name evidence="2" type="ORF">GCM10023191_042080</name>
</gene>
<dbReference type="EMBL" id="BAABHF010000023">
    <property type="protein sequence ID" value="GAA4497894.1"/>
    <property type="molecule type" value="Genomic_DNA"/>
</dbReference>
<keyword evidence="3" id="KW-1185">Reference proteome</keyword>
<accession>A0ABP8Q5C7</accession>
<sequence length="155" mass="16197">MRESSEESALQCQPAQKPTSNVIVALGTEPATANVLFTTAPAGPSILPVDIDAEPAQPGPTGHRPPRVRDTLKAVVCDDRAEHPAGRVPRLEGRHLNLAPRPRVGIDAEHRAAGGLELPGLLGPAPSREGTPSGADAVNKVVTTVIADVVQRRLL</sequence>
<dbReference type="RefSeq" id="WP_425550933.1">
    <property type="nucleotide sequence ID" value="NZ_BAABHF010000023.1"/>
</dbReference>
<organism evidence="2 3">
    <name type="scientific">Actinoallomurus oryzae</name>
    <dbReference type="NCBI Taxonomy" id="502180"/>
    <lineage>
        <taxon>Bacteria</taxon>
        <taxon>Bacillati</taxon>
        <taxon>Actinomycetota</taxon>
        <taxon>Actinomycetes</taxon>
        <taxon>Streptosporangiales</taxon>
        <taxon>Thermomonosporaceae</taxon>
        <taxon>Actinoallomurus</taxon>
    </lineage>
</organism>
<name>A0ABP8Q5C7_9ACTN</name>
<reference evidence="3" key="1">
    <citation type="journal article" date="2019" name="Int. J. Syst. Evol. Microbiol.">
        <title>The Global Catalogue of Microorganisms (GCM) 10K type strain sequencing project: providing services to taxonomists for standard genome sequencing and annotation.</title>
        <authorList>
            <consortium name="The Broad Institute Genomics Platform"/>
            <consortium name="The Broad Institute Genome Sequencing Center for Infectious Disease"/>
            <person name="Wu L."/>
            <person name="Ma J."/>
        </authorList>
    </citation>
    <scope>NUCLEOTIDE SEQUENCE [LARGE SCALE GENOMIC DNA]</scope>
    <source>
        <strain evidence="3">JCM 17933</strain>
    </source>
</reference>
<evidence type="ECO:0000313" key="2">
    <source>
        <dbReference type="EMBL" id="GAA4497894.1"/>
    </source>
</evidence>
<evidence type="ECO:0000256" key="1">
    <source>
        <dbReference type="SAM" id="MobiDB-lite"/>
    </source>
</evidence>
<proteinExistence type="predicted"/>
<comment type="caution">
    <text evidence="2">The sequence shown here is derived from an EMBL/GenBank/DDBJ whole genome shotgun (WGS) entry which is preliminary data.</text>
</comment>
<dbReference type="Proteomes" id="UP001500503">
    <property type="component" value="Unassembled WGS sequence"/>
</dbReference>
<protein>
    <submittedName>
        <fullName evidence="2">Uncharacterized protein</fullName>
    </submittedName>
</protein>